<evidence type="ECO:0000256" key="8">
    <source>
        <dbReference type="ARBA" id="ARBA00022989"/>
    </source>
</evidence>
<dbReference type="EC" id="4.2.1.134" evidence="4 14"/>
<evidence type="ECO:0000256" key="10">
    <source>
        <dbReference type="ARBA" id="ARBA00023136"/>
    </source>
</evidence>
<keyword evidence="8 14" id="KW-1133">Transmembrane helix</keyword>
<dbReference type="EMBL" id="JAHMUF010000029">
    <property type="protein sequence ID" value="KAG7191466.1"/>
    <property type="molecule type" value="Genomic_DNA"/>
</dbReference>
<accession>A0A9P7V506</accession>
<evidence type="ECO:0000256" key="4">
    <source>
        <dbReference type="ARBA" id="ARBA00013122"/>
    </source>
</evidence>
<comment type="similarity">
    <text evidence="3 14">Belongs to the very long-chain fatty acids dehydratase HACD family.</text>
</comment>
<keyword evidence="16" id="KW-1185">Reference proteome</keyword>
<evidence type="ECO:0000313" key="15">
    <source>
        <dbReference type="EMBL" id="KAG7191466.1"/>
    </source>
</evidence>
<dbReference type="GO" id="GO:0030148">
    <property type="term" value="P:sphingolipid biosynthetic process"/>
    <property type="evidence" value="ECO:0007669"/>
    <property type="project" value="TreeGrafter"/>
</dbReference>
<organism evidence="15 16">
    <name type="scientific">Scheffersomyces spartinae</name>
    <dbReference type="NCBI Taxonomy" id="45513"/>
    <lineage>
        <taxon>Eukaryota</taxon>
        <taxon>Fungi</taxon>
        <taxon>Dikarya</taxon>
        <taxon>Ascomycota</taxon>
        <taxon>Saccharomycotina</taxon>
        <taxon>Pichiomycetes</taxon>
        <taxon>Debaryomycetaceae</taxon>
        <taxon>Scheffersomyces</taxon>
    </lineage>
</organism>
<evidence type="ECO:0000256" key="14">
    <source>
        <dbReference type="RuleBase" id="RU363109"/>
    </source>
</evidence>
<dbReference type="Pfam" id="PF04387">
    <property type="entry name" value="PTPLA"/>
    <property type="match status" value="1"/>
</dbReference>
<feature type="transmembrane region" description="Helical" evidence="14">
    <location>
        <begin position="184"/>
        <end position="204"/>
    </location>
</feature>
<keyword evidence="12 14" id="KW-0456">Lyase</keyword>
<evidence type="ECO:0000256" key="12">
    <source>
        <dbReference type="ARBA" id="ARBA00023239"/>
    </source>
</evidence>
<comment type="pathway">
    <text evidence="2 14">Lipid metabolism; fatty acid biosynthesis.</text>
</comment>
<evidence type="ECO:0000256" key="9">
    <source>
        <dbReference type="ARBA" id="ARBA00023098"/>
    </source>
</evidence>
<keyword evidence="11 14" id="KW-0275">Fatty acid biosynthesis</keyword>
<dbReference type="InterPro" id="IPR007482">
    <property type="entry name" value="Tyr_Pase-like_PTPLA"/>
</dbReference>
<evidence type="ECO:0000256" key="6">
    <source>
        <dbReference type="ARBA" id="ARBA00022692"/>
    </source>
</evidence>
<gene>
    <name evidence="15" type="ORF">KQ657_003142</name>
</gene>
<proteinExistence type="inferred from homology"/>
<keyword evidence="10 14" id="KW-0472">Membrane</keyword>
<dbReference type="GeneID" id="66116516"/>
<keyword evidence="9 14" id="KW-0443">Lipid metabolism</keyword>
<protein>
    <recommendedName>
        <fullName evidence="4 14">Very-long-chain (3R)-3-hydroxyacyl-CoA dehydratase</fullName>
        <ecNumber evidence="4 14">4.2.1.134</ecNumber>
    </recommendedName>
</protein>
<evidence type="ECO:0000256" key="11">
    <source>
        <dbReference type="ARBA" id="ARBA00023160"/>
    </source>
</evidence>
<evidence type="ECO:0000256" key="3">
    <source>
        <dbReference type="ARBA" id="ARBA00007811"/>
    </source>
</evidence>
<keyword evidence="7 14" id="KW-0276">Fatty acid metabolism</keyword>
<keyword evidence="6 14" id="KW-0812">Transmembrane</keyword>
<evidence type="ECO:0000256" key="13">
    <source>
        <dbReference type="ARBA" id="ARBA00036671"/>
    </source>
</evidence>
<evidence type="ECO:0000256" key="1">
    <source>
        <dbReference type="ARBA" id="ARBA00004141"/>
    </source>
</evidence>
<keyword evidence="14" id="KW-0256">Endoplasmic reticulum</keyword>
<dbReference type="GO" id="GO:0005789">
    <property type="term" value="C:endoplasmic reticulum membrane"/>
    <property type="evidence" value="ECO:0007669"/>
    <property type="project" value="UniProtKB-SubCell"/>
</dbReference>
<reference evidence="15" key="1">
    <citation type="submission" date="2021-03" db="EMBL/GenBank/DDBJ databases">
        <authorList>
            <person name="Palmer J.M."/>
        </authorList>
    </citation>
    <scope>NUCLEOTIDE SEQUENCE</scope>
    <source>
        <strain evidence="15">ARV_011</strain>
    </source>
</reference>
<evidence type="ECO:0000256" key="7">
    <source>
        <dbReference type="ARBA" id="ARBA00022832"/>
    </source>
</evidence>
<comment type="caution">
    <text evidence="14">Lacks conserved residue(s) required for the propagation of feature annotation.</text>
</comment>
<evidence type="ECO:0000256" key="2">
    <source>
        <dbReference type="ARBA" id="ARBA00005194"/>
    </source>
</evidence>
<evidence type="ECO:0000256" key="5">
    <source>
        <dbReference type="ARBA" id="ARBA00022516"/>
    </source>
</evidence>
<dbReference type="AlphaFoldDB" id="A0A9P7V506"/>
<evidence type="ECO:0000313" key="16">
    <source>
        <dbReference type="Proteomes" id="UP000790833"/>
    </source>
</evidence>
<dbReference type="GO" id="GO:0042761">
    <property type="term" value="P:very long-chain fatty acid biosynthetic process"/>
    <property type="evidence" value="ECO:0007669"/>
    <property type="project" value="TreeGrafter"/>
</dbReference>
<dbReference type="OrthoDB" id="46988at2759"/>
<dbReference type="GO" id="GO:0102158">
    <property type="term" value="F:very-long-chain (3R)-3-hydroxyacyl-CoA dehydratase activity"/>
    <property type="evidence" value="ECO:0007669"/>
    <property type="project" value="UniProtKB-EC"/>
</dbReference>
<dbReference type="PANTHER" id="PTHR11035">
    <property type="entry name" value="VERY-LONG-CHAIN (3R)-3-HYDROXYACYL-COA DEHYDRATASE"/>
    <property type="match status" value="1"/>
</dbReference>
<sequence>MTEPSSSTQPGSKPQSHPNRYLIAYNSTSTSLWTIVFFNTVFLGLFLGQPILFEKTHWVTTLIQSLAVIEIFNSAMGYVKSPLFTTVTQVFSRLLIVWGVFEVLPNSPANSHWVYITLCLSWSITEIIRYAYYAANLQGPSYVPEWLTWLRYTTFYVLYPTGVSSEVAMIYLSLNEAEKTVGAWYSWLLTLILLTYIPGFYMLYTYMIKQRKKVLGKQKSIKKTQ</sequence>
<comment type="function">
    <text evidence="14">Catalyzes the third of the four reactions of the long-chain fatty acids elongation cycle. This endoplasmic reticulum-bound enzymatic process, allows the addition of two carbons to the chain of long- and very long-chain fatty acids/VLCFAs per cycle. This enzyme catalyzes the dehydration of the 3-hydroxyacyl-CoA intermediate into trans-2,3-enoyl-CoA, within each cycle of fatty acid elongation. Thereby, it participates to the production of VLCFAs of different chain lengths that are involved in multiple biological processes as precursors of membrane lipids and lipid mediators.</text>
</comment>
<dbReference type="RefSeq" id="XP_043047018.1">
    <property type="nucleotide sequence ID" value="XM_043193877.1"/>
</dbReference>
<feature type="transmembrane region" description="Helical" evidence="14">
    <location>
        <begin position="21"/>
        <end position="46"/>
    </location>
</feature>
<dbReference type="Proteomes" id="UP000790833">
    <property type="component" value="Unassembled WGS sequence"/>
</dbReference>
<comment type="catalytic activity">
    <reaction evidence="13 14">
        <text>a very-long-chain (3R)-3-hydroxyacyl-CoA = a very-long-chain (2E)-enoyl-CoA + H2O</text>
        <dbReference type="Rhea" id="RHEA:45812"/>
        <dbReference type="ChEBI" id="CHEBI:15377"/>
        <dbReference type="ChEBI" id="CHEBI:83728"/>
        <dbReference type="ChEBI" id="CHEBI:85440"/>
        <dbReference type="EC" id="4.2.1.134"/>
    </reaction>
</comment>
<comment type="caution">
    <text evidence="15">The sequence shown here is derived from an EMBL/GenBank/DDBJ whole genome shotgun (WGS) entry which is preliminary data.</text>
</comment>
<name>A0A9P7V506_9ASCO</name>
<dbReference type="GO" id="GO:0030497">
    <property type="term" value="P:fatty acid elongation"/>
    <property type="evidence" value="ECO:0007669"/>
    <property type="project" value="TreeGrafter"/>
</dbReference>
<comment type="subcellular location">
    <subcellularLocation>
        <location evidence="14">Endoplasmic reticulum membrane</location>
        <topology evidence="14">Multi-pass membrane protein</topology>
    </subcellularLocation>
    <subcellularLocation>
        <location evidence="1">Membrane</location>
        <topology evidence="1">Multi-pass membrane protein</topology>
    </subcellularLocation>
</comment>
<keyword evidence="5 14" id="KW-0444">Lipid biosynthesis</keyword>
<dbReference type="PANTHER" id="PTHR11035:SF3">
    <property type="entry name" value="VERY-LONG-CHAIN (3R)-3-HYDROXYACYL-COA DEHYDRATASE"/>
    <property type="match status" value="1"/>
</dbReference>
<feature type="transmembrane region" description="Helical" evidence="14">
    <location>
        <begin position="153"/>
        <end position="172"/>
    </location>
</feature>